<sequence length="439" mass="46817">MMAMMMTGRVLLLVCALCVLWCGTGGCAENDAEVVEIPAGGKGAVGSTGTSVPGPGVSVLRIDVPNVNQSKETSAVKSFEGNEVKTDQQDVVNGVEYEKNNNSSEHLEETMEDGPGKERTEPPLQNVGQEEIQPPQLQVNLPQKAQPQPQQSQPLPPSAPQPHISASEEGEGVGENNTGGEGQPSLGVQDIGNAAPKNPRKEDLLNGPGKESESSEEVQTTVPNTVTPEHKTQNEMLTPEQKTNEGQSTDTSTNLPELQKENKKYPAFAEVTAQSTSTGSEEKEAEPSTSEEPSPLEEEHSTGTKTNEDARTPDAAATEKRQNGDNEKVGDRDSSTAVSHTTSPLLLLVFVACAAAASLWWPRESEGESAMHRPHTHSSFTHSLCVFPCMDSRPHLIPRSTHIMCPLYILHAHPCRPVGALFCTTRTAAVLPGCMGGAP</sequence>
<evidence type="ECO:0000256" key="1">
    <source>
        <dbReference type="SAM" id="MobiDB-lite"/>
    </source>
</evidence>
<feature type="region of interest" description="Disordered" evidence="1">
    <location>
        <begin position="141"/>
        <end position="337"/>
    </location>
</feature>
<feature type="compositionally biased region" description="Low complexity" evidence="1">
    <location>
        <begin position="141"/>
        <end position="153"/>
    </location>
</feature>
<feature type="compositionally biased region" description="Basic and acidic residues" evidence="1">
    <location>
        <begin position="297"/>
        <end position="334"/>
    </location>
</feature>
<feature type="chain" id="PRO_5029746666" evidence="2">
    <location>
        <begin position="29"/>
        <end position="439"/>
    </location>
</feature>
<feature type="compositionally biased region" description="Polar residues" evidence="1">
    <location>
        <begin position="234"/>
        <end position="256"/>
    </location>
</feature>
<reference evidence="3 4" key="1">
    <citation type="journal article" date="2019" name="Genome Biol. Evol.">
        <title>Nanopore Sequencing Significantly Improves Genome Assembly of the Protozoan Parasite Trypanosoma cruzi.</title>
        <authorList>
            <person name="Diaz-Viraque F."/>
            <person name="Pita S."/>
            <person name="Greif G."/>
            <person name="de Souza R.C.M."/>
            <person name="Iraola G."/>
            <person name="Robello C."/>
        </authorList>
    </citation>
    <scope>NUCLEOTIDE SEQUENCE [LARGE SCALE GENOMIC DNA]</scope>
    <source>
        <strain evidence="3 4">Berenice</strain>
    </source>
</reference>
<evidence type="ECO:0000313" key="4">
    <source>
        <dbReference type="Proteomes" id="UP000583944"/>
    </source>
</evidence>
<name>A0A7J6XNN0_TRYCR</name>
<dbReference type="EMBL" id="JABDHM010000234">
    <property type="protein sequence ID" value="KAF5216112.1"/>
    <property type="molecule type" value="Genomic_DNA"/>
</dbReference>
<comment type="caution">
    <text evidence="3">The sequence shown here is derived from an EMBL/GenBank/DDBJ whole genome shotgun (WGS) entry which is preliminary data.</text>
</comment>
<dbReference type="Proteomes" id="UP000583944">
    <property type="component" value="Unassembled WGS sequence"/>
</dbReference>
<accession>A0A7J6XNN0</accession>
<dbReference type="VEuPathDB" id="TriTrypDB:ECC02_011148"/>
<feature type="region of interest" description="Disordered" evidence="1">
    <location>
        <begin position="81"/>
        <end position="123"/>
    </location>
</feature>
<dbReference type="VEuPathDB" id="TriTrypDB:BCY84_19843"/>
<protein>
    <submittedName>
        <fullName evidence="3">Mucin-associated surface protein (MASP) subgroup S030</fullName>
    </submittedName>
</protein>
<organism evidence="3 4">
    <name type="scientific">Trypanosoma cruzi</name>
    <dbReference type="NCBI Taxonomy" id="5693"/>
    <lineage>
        <taxon>Eukaryota</taxon>
        <taxon>Discoba</taxon>
        <taxon>Euglenozoa</taxon>
        <taxon>Kinetoplastea</taxon>
        <taxon>Metakinetoplastina</taxon>
        <taxon>Trypanosomatida</taxon>
        <taxon>Trypanosomatidae</taxon>
        <taxon>Trypanosoma</taxon>
        <taxon>Schizotrypanum</taxon>
    </lineage>
</organism>
<keyword evidence="2" id="KW-0732">Signal</keyword>
<evidence type="ECO:0000256" key="2">
    <source>
        <dbReference type="SAM" id="SignalP"/>
    </source>
</evidence>
<feature type="compositionally biased region" description="Polar residues" evidence="1">
    <location>
        <begin position="218"/>
        <end position="227"/>
    </location>
</feature>
<proteinExistence type="predicted"/>
<feature type="signal peptide" evidence="2">
    <location>
        <begin position="1"/>
        <end position="28"/>
    </location>
</feature>
<evidence type="ECO:0000313" key="3">
    <source>
        <dbReference type="EMBL" id="KAF5216112.1"/>
    </source>
</evidence>
<gene>
    <name evidence="3" type="ORF">ECC02_011148</name>
</gene>
<feature type="compositionally biased region" description="Basic and acidic residues" evidence="1">
    <location>
        <begin position="105"/>
        <end position="121"/>
    </location>
</feature>
<dbReference type="AlphaFoldDB" id="A0A7J6XNN0"/>